<evidence type="ECO:0000313" key="2">
    <source>
        <dbReference type="Proteomes" id="UP001224890"/>
    </source>
</evidence>
<gene>
    <name evidence="1" type="ORF">BDP55DRAFT_670223</name>
</gene>
<protein>
    <submittedName>
        <fullName evidence="1">Uncharacterized protein</fullName>
    </submittedName>
</protein>
<dbReference type="RefSeq" id="XP_060427439.1">
    <property type="nucleotide sequence ID" value="XM_060575369.1"/>
</dbReference>
<accession>A0AAJ0AGF6</accession>
<dbReference type="EMBL" id="JAHMHR010000031">
    <property type="protein sequence ID" value="KAK1673436.1"/>
    <property type="molecule type" value="Genomic_DNA"/>
</dbReference>
<dbReference type="Proteomes" id="UP001224890">
    <property type="component" value="Unassembled WGS sequence"/>
</dbReference>
<reference evidence="1" key="1">
    <citation type="submission" date="2021-06" db="EMBL/GenBank/DDBJ databases">
        <title>Comparative genomics, transcriptomics and evolutionary studies reveal genomic signatures of adaptation to plant cell wall in hemibiotrophic fungi.</title>
        <authorList>
            <consortium name="DOE Joint Genome Institute"/>
            <person name="Baroncelli R."/>
            <person name="Diaz J.F."/>
            <person name="Benocci T."/>
            <person name="Peng M."/>
            <person name="Battaglia E."/>
            <person name="Haridas S."/>
            <person name="Andreopoulos W."/>
            <person name="Labutti K."/>
            <person name="Pangilinan J."/>
            <person name="Floch G.L."/>
            <person name="Makela M.R."/>
            <person name="Henrissat B."/>
            <person name="Grigoriev I.V."/>
            <person name="Crouch J.A."/>
            <person name="De Vries R.P."/>
            <person name="Sukno S.A."/>
            <person name="Thon M.R."/>
        </authorList>
    </citation>
    <scope>NUCLEOTIDE SEQUENCE</scope>
    <source>
        <strain evidence="1">CBS 193.32</strain>
    </source>
</reference>
<sequence>MKLTHPHIALQIALVKRVGATDILVAYKFSVLAAGLLSESHLTCDLSASRSREICAGFPPGNARGTR</sequence>
<evidence type="ECO:0000313" key="1">
    <source>
        <dbReference type="EMBL" id="KAK1673436.1"/>
    </source>
</evidence>
<proteinExistence type="predicted"/>
<comment type="caution">
    <text evidence="1">The sequence shown here is derived from an EMBL/GenBank/DDBJ whole genome shotgun (WGS) entry which is preliminary data.</text>
</comment>
<name>A0AAJ0AGF6_9PEZI</name>
<keyword evidence="2" id="KW-1185">Reference proteome</keyword>
<dbReference type="GeneID" id="85459895"/>
<organism evidence="1 2">
    <name type="scientific">Colletotrichum godetiae</name>
    <dbReference type="NCBI Taxonomy" id="1209918"/>
    <lineage>
        <taxon>Eukaryota</taxon>
        <taxon>Fungi</taxon>
        <taxon>Dikarya</taxon>
        <taxon>Ascomycota</taxon>
        <taxon>Pezizomycotina</taxon>
        <taxon>Sordariomycetes</taxon>
        <taxon>Hypocreomycetidae</taxon>
        <taxon>Glomerellales</taxon>
        <taxon>Glomerellaceae</taxon>
        <taxon>Colletotrichum</taxon>
        <taxon>Colletotrichum acutatum species complex</taxon>
    </lineage>
</organism>
<dbReference type="AlphaFoldDB" id="A0AAJ0AGF6"/>